<proteinExistence type="predicted"/>
<gene>
    <name evidence="3" type="ORF">GCM10008916_17030</name>
</gene>
<dbReference type="Gene3D" id="1.25.40.10">
    <property type="entry name" value="Tetratricopeptide repeat domain"/>
    <property type="match status" value="1"/>
</dbReference>
<keyword evidence="2" id="KW-0472">Membrane</keyword>
<dbReference type="InterPro" id="IPR019734">
    <property type="entry name" value="TPR_rpt"/>
</dbReference>
<organism evidence="3 4">
    <name type="scientific">Clostridium nitritogenes</name>
    <dbReference type="NCBI Taxonomy" id="83340"/>
    <lineage>
        <taxon>Bacteria</taxon>
        <taxon>Bacillati</taxon>
        <taxon>Bacillota</taxon>
        <taxon>Clostridia</taxon>
        <taxon>Eubacteriales</taxon>
        <taxon>Clostridiaceae</taxon>
        <taxon>Clostridium</taxon>
    </lineage>
</organism>
<name>A0ABP3WZK2_9CLOT</name>
<keyword evidence="1" id="KW-0802">TPR repeat</keyword>
<reference evidence="4" key="1">
    <citation type="journal article" date="2019" name="Int. J. Syst. Evol. Microbiol.">
        <title>The Global Catalogue of Microorganisms (GCM) 10K type strain sequencing project: providing services to taxonomists for standard genome sequencing and annotation.</title>
        <authorList>
            <consortium name="The Broad Institute Genomics Platform"/>
            <consortium name="The Broad Institute Genome Sequencing Center for Infectious Disease"/>
            <person name="Wu L."/>
            <person name="Ma J."/>
        </authorList>
    </citation>
    <scope>NUCLEOTIDE SEQUENCE [LARGE SCALE GENOMIC DNA]</scope>
    <source>
        <strain evidence="4">JCM 6485</strain>
    </source>
</reference>
<dbReference type="PROSITE" id="PS50005">
    <property type="entry name" value="TPR"/>
    <property type="match status" value="1"/>
</dbReference>
<feature type="transmembrane region" description="Helical" evidence="2">
    <location>
        <begin position="62"/>
        <end position="84"/>
    </location>
</feature>
<evidence type="ECO:0000256" key="2">
    <source>
        <dbReference type="SAM" id="Phobius"/>
    </source>
</evidence>
<evidence type="ECO:0000313" key="4">
    <source>
        <dbReference type="Proteomes" id="UP001501764"/>
    </source>
</evidence>
<feature type="transmembrane region" description="Helical" evidence="2">
    <location>
        <begin position="7"/>
        <end position="25"/>
    </location>
</feature>
<dbReference type="SUPFAM" id="SSF48452">
    <property type="entry name" value="TPR-like"/>
    <property type="match status" value="1"/>
</dbReference>
<comment type="caution">
    <text evidence="3">The sequence shown here is derived from an EMBL/GenBank/DDBJ whole genome shotgun (WGS) entry which is preliminary data.</text>
</comment>
<accession>A0ABP3WZK2</accession>
<keyword evidence="2" id="KW-0812">Transmembrane</keyword>
<evidence type="ECO:0000313" key="3">
    <source>
        <dbReference type="EMBL" id="GAA0858582.1"/>
    </source>
</evidence>
<dbReference type="InterPro" id="IPR011990">
    <property type="entry name" value="TPR-like_helical_dom_sf"/>
</dbReference>
<dbReference type="RefSeq" id="WP_346026023.1">
    <property type="nucleotide sequence ID" value="NZ_BAAACO010000001.1"/>
</dbReference>
<feature type="repeat" description="TPR" evidence="1">
    <location>
        <begin position="373"/>
        <end position="406"/>
    </location>
</feature>
<dbReference type="Proteomes" id="UP001501764">
    <property type="component" value="Unassembled WGS sequence"/>
</dbReference>
<evidence type="ECO:0008006" key="5">
    <source>
        <dbReference type="Google" id="ProtNLM"/>
    </source>
</evidence>
<keyword evidence="4" id="KW-1185">Reference proteome</keyword>
<evidence type="ECO:0000256" key="1">
    <source>
        <dbReference type="PROSITE-ProRule" id="PRU00339"/>
    </source>
</evidence>
<protein>
    <recommendedName>
        <fullName evidence="5">Tetratricopeptide repeat protein</fullName>
    </recommendedName>
</protein>
<keyword evidence="2" id="KW-1133">Transmembrane helix</keyword>
<dbReference type="EMBL" id="BAAACO010000001">
    <property type="protein sequence ID" value="GAA0858582.1"/>
    <property type="molecule type" value="Genomic_DNA"/>
</dbReference>
<feature type="transmembrane region" description="Helical" evidence="2">
    <location>
        <begin position="31"/>
        <end position="50"/>
    </location>
</feature>
<sequence length="421" mass="49478">MKILKGLISIIIYFILGITYLLSLFSENKKLFYGLTIIIVFILLYVIIKNGYLLKKHKNKRIFRVGIIVVNIIFLAFTSMWVYAFKNIDEINKILTEEYLASFETEEYNSQFIETNYKKHRIIHKDNLQAALPMINKYLSEIELKCKEVFGDMEDNLTIKFDYDKDVFYTRLNNGHEVAAGYYVPGTNIIYMYAEDAYDILINKRDFNGILFHEFTHYYYDQYLESNNVNDKWIPAWFAEGISDYVSRDEACIDSYDLKFIPFDNIKDSTGWNSIESGEQYIQSFYAISKLVELKGKNVINDLIINIKEDNFNSVFEEVVGMTLSEFEEIIKKDIENSKTECDKLHNAYDYKKYKSIKLKGLEEYLKTNTDNIYAYQVLSNFYVNDGKVNEAIKLLKRGIELNPDDKLLKISLEMVLNGEY</sequence>